<organism evidence="2 3">
    <name type="scientific">Nannocystis radixulma</name>
    <dbReference type="NCBI Taxonomy" id="2995305"/>
    <lineage>
        <taxon>Bacteria</taxon>
        <taxon>Pseudomonadati</taxon>
        <taxon>Myxococcota</taxon>
        <taxon>Polyangia</taxon>
        <taxon>Nannocystales</taxon>
        <taxon>Nannocystaceae</taxon>
        <taxon>Nannocystis</taxon>
    </lineage>
</organism>
<dbReference type="RefSeq" id="WP_272009678.1">
    <property type="nucleotide sequence ID" value="NZ_JAQNDN010000027.1"/>
</dbReference>
<evidence type="ECO:0000313" key="3">
    <source>
        <dbReference type="Proteomes" id="UP001217838"/>
    </source>
</evidence>
<feature type="signal peptide" evidence="1">
    <location>
        <begin position="1"/>
        <end position="24"/>
    </location>
</feature>
<evidence type="ECO:0000256" key="1">
    <source>
        <dbReference type="SAM" id="SignalP"/>
    </source>
</evidence>
<reference evidence="2 3" key="1">
    <citation type="submission" date="2022-11" db="EMBL/GenBank/DDBJ databases">
        <title>Minimal conservation of predation-associated metabolite biosynthetic gene clusters underscores biosynthetic potential of Myxococcota including descriptions for ten novel species: Archangium lansinium sp. nov., Myxococcus landrumus sp. nov., Nannocystis bai.</title>
        <authorList>
            <person name="Ahearne A."/>
            <person name="Stevens C."/>
            <person name="Dowd S."/>
        </authorList>
    </citation>
    <scope>NUCLEOTIDE SEQUENCE [LARGE SCALE GENOMIC DNA]</scope>
    <source>
        <strain evidence="2 3">NCELM</strain>
    </source>
</reference>
<keyword evidence="1" id="KW-0732">Signal</keyword>
<dbReference type="Proteomes" id="UP001217838">
    <property type="component" value="Unassembled WGS sequence"/>
</dbReference>
<sequence length="581" mass="62714">MSFRNSLHRIVTPFSLFSLALALAVVPGCDEDAADLDVVEDDEQFADAELADADEPGEPSAAADEFTCEVDGASAHLDQAHAPEDIWPAGSVDLAAVGSDPPAYELRVEAESPSGAPRNVFGVSTTRYYHQAQLRPIKLCNDNGTTCSALTQANMQAAIDWADRVHFRSDSMLRFRIDAGTNFNAFVNNSGINNTCTPVANLASYTTADPNGDGQDNTAADAAFLCPPSFDDADATDLGQDIEADGAVPLYARAGIGTVVWDAATSSWKTKNISGGSSWCTTHYVNLTGNFGGNSFLAHELGHYFCLPHTFLEGDTKPKTLSDFTSQIIGKVLAGHTAWDTAGIVNALYDVDKSVSWLTGSLAYLASYPINDTPADPGETLFAAVHGDECNPNPLLSIYTGIFFVAPYNTSILYFANPDRRNVMSYFKHCFGDRQRLSPHQRGRMLAAVTGHRSGVVDWVSVPAWENWTDVTLPFRPLGGDPVYVDSKITTTGVGNATRVRVHVDVEQEISGLYIKLVDPNGVEHSLHGPGDANGFTGAVRTIFYLSNLPRAGLWQLKVAAAYSQLEGDPGRIDEWRIEFE</sequence>
<accession>A0ABT5BMV0</accession>
<gene>
    <name evidence="2" type="ORF">POL58_45090</name>
</gene>
<comment type="caution">
    <text evidence="2">The sequence shown here is derived from an EMBL/GenBank/DDBJ whole genome shotgun (WGS) entry which is preliminary data.</text>
</comment>
<dbReference type="EMBL" id="JAQNDN010000027">
    <property type="protein sequence ID" value="MDC0675003.1"/>
    <property type="molecule type" value="Genomic_DNA"/>
</dbReference>
<evidence type="ECO:0008006" key="4">
    <source>
        <dbReference type="Google" id="ProtNLM"/>
    </source>
</evidence>
<proteinExistence type="predicted"/>
<protein>
    <recommendedName>
        <fullName evidence="4">M6 family metalloprotease domain-containing protein</fullName>
    </recommendedName>
</protein>
<feature type="chain" id="PRO_5046664525" description="M6 family metalloprotease domain-containing protein" evidence="1">
    <location>
        <begin position="25"/>
        <end position="581"/>
    </location>
</feature>
<name>A0ABT5BMV0_9BACT</name>
<keyword evidence="3" id="KW-1185">Reference proteome</keyword>
<dbReference type="InterPro" id="IPR024079">
    <property type="entry name" value="MetalloPept_cat_dom_sf"/>
</dbReference>
<dbReference type="Gene3D" id="3.40.390.10">
    <property type="entry name" value="Collagenase (Catalytic Domain)"/>
    <property type="match status" value="1"/>
</dbReference>
<evidence type="ECO:0000313" key="2">
    <source>
        <dbReference type="EMBL" id="MDC0675003.1"/>
    </source>
</evidence>